<reference evidence="3 4" key="1">
    <citation type="submission" date="2020-08" db="EMBL/GenBank/DDBJ databases">
        <title>Genomic Encyclopedia of Archaeal and Bacterial Type Strains, Phase II (KMG-II): from individual species to whole genera.</title>
        <authorList>
            <person name="Goeker M."/>
        </authorList>
    </citation>
    <scope>NUCLEOTIDE SEQUENCE [LARGE SCALE GENOMIC DNA]</scope>
    <source>
        <strain evidence="3 4">5AG</strain>
    </source>
</reference>
<evidence type="ECO:0000256" key="1">
    <source>
        <dbReference type="SAM" id="MobiDB-lite"/>
    </source>
</evidence>
<dbReference type="AlphaFoldDB" id="A0A7W5K1K3"/>
<dbReference type="CDD" id="cd09916">
    <property type="entry name" value="CpxP_like"/>
    <property type="match status" value="1"/>
</dbReference>
<evidence type="ECO:0008006" key="5">
    <source>
        <dbReference type="Google" id="ProtNLM"/>
    </source>
</evidence>
<feature type="chain" id="PRO_5031233037" description="Zinc resistance-associated protein" evidence="2">
    <location>
        <begin position="27"/>
        <end position="230"/>
    </location>
</feature>
<comment type="caution">
    <text evidence="3">The sequence shown here is derived from an EMBL/GenBank/DDBJ whole genome shotgun (WGS) entry which is preliminary data.</text>
</comment>
<evidence type="ECO:0000313" key="4">
    <source>
        <dbReference type="Proteomes" id="UP000553442"/>
    </source>
</evidence>
<protein>
    <recommendedName>
        <fullName evidence="5">Zinc resistance-associated protein</fullName>
    </recommendedName>
</protein>
<gene>
    <name evidence="3" type="ORF">BDK63_001125</name>
</gene>
<dbReference type="InterPro" id="IPR012899">
    <property type="entry name" value="LTXXQ"/>
</dbReference>
<dbReference type="Pfam" id="PF07813">
    <property type="entry name" value="LTXXQ"/>
    <property type="match status" value="1"/>
</dbReference>
<evidence type="ECO:0000313" key="3">
    <source>
        <dbReference type="EMBL" id="MBB3330268.1"/>
    </source>
</evidence>
<name>A0A7W5K1K3_9GAMM</name>
<dbReference type="GO" id="GO:0042597">
    <property type="term" value="C:periplasmic space"/>
    <property type="evidence" value="ECO:0007669"/>
    <property type="project" value="InterPro"/>
</dbReference>
<organism evidence="3 4">
    <name type="scientific">Halomonas campaniensis</name>
    <dbReference type="NCBI Taxonomy" id="213554"/>
    <lineage>
        <taxon>Bacteria</taxon>
        <taxon>Pseudomonadati</taxon>
        <taxon>Pseudomonadota</taxon>
        <taxon>Gammaproteobacteria</taxon>
        <taxon>Oceanospirillales</taxon>
        <taxon>Halomonadaceae</taxon>
        <taxon>Halomonas</taxon>
    </lineage>
</organism>
<keyword evidence="4" id="KW-1185">Reference proteome</keyword>
<accession>A0A7W5K1K3</accession>
<feature type="region of interest" description="Disordered" evidence="1">
    <location>
        <begin position="202"/>
        <end position="230"/>
    </location>
</feature>
<dbReference type="EMBL" id="JACHZF010000007">
    <property type="protein sequence ID" value="MBB3330268.1"/>
    <property type="molecule type" value="Genomic_DNA"/>
</dbReference>
<dbReference type="Gene3D" id="1.20.120.1490">
    <property type="match status" value="1"/>
</dbReference>
<dbReference type="Proteomes" id="UP000553442">
    <property type="component" value="Unassembled WGS sequence"/>
</dbReference>
<evidence type="ECO:0000256" key="2">
    <source>
        <dbReference type="SAM" id="SignalP"/>
    </source>
</evidence>
<feature type="signal peptide" evidence="2">
    <location>
        <begin position="1"/>
        <end position="26"/>
    </location>
</feature>
<dbReference type="RefSeq" id="WP_246385857.1">
    <property type="nucleotide sequence ID" value="NZ_JACHZF010000007.1"/>
</dbReference>
<feature type="compositionally biased region" description="Basic and acidic residues" evidence="1">
    <location>
        <begin position="202"/>
        <end position="213"/>
    </location>
</feature>
<keyword evidence="2" id="KW-0732">Signal</keyword>
<sequence>MDFRKQTLALGLTLAIGAGGSGIALAQGMPDSQPGQGAMGPGMTGGMMSGGGQGDMSPGMMMGGGQGGMGPGMMDGGQSGMGPGMMMGGMGGMMGPGQGGMGPGMMMGGGMMPCPMMGGAGMGMMQEMLEPGQRAEMRELMQEHRPAQFERKGRLMNLRDDLMAEMHGERPDPEQVQELHGRMAELQGEMMAEMVRMRNAMHDLLSDEQRQQLREAPPAAVDPNDHDSHH</sequence>
<proteinExistence type="predicted"/>